<protein>
    <submittedName>
        <fullName evidence="1">Uncharacterized protein</fullName>
    </submittedName>
</protein>
<proteinExistence type="predicted"/>
<dbReference type="AlphaFoldDB" id="A0A0A9HRX5"/>
<dbReference type="EMBL" id="GBRH01158404">
    <property type="protein sequence ID" value="JAE39492.1"/>
    <property type="molecule type" value="Transcribed_RNA"/>
</dbReference>
<name>A0A0A9HRX5_ARUDO</name>
<organism evidence="1">
    <name type="scientific">Arundo donax</name>
    <name type="common">Giant reed</name>
    <name type="synonym">Donax arundinaceus</name>
    <dbReference type="NCBI Taxonomy" id="35708"/>
    <lineage>
        <taxon>Eukaryota</taxon>
        <taxon>Viridiplantae</taxon>
        <taxon>Streptophyta</taxon>
        <taxon>Embryophyta</taxon>
        <taxon>Tracheophyta</taxon>
        <taxon>Spermatophyta</taxon>
        <taxon>Magnoliopsida</taxon>
        <taxon>Liliopsida</taxon>
        <taxon>Poales</taxon>
        <taxon>Poaceae</taxon>
        <taxon>PACMAD clade</taxon>
        <taxon>Arundinoideae</taxon>
        <taxon>Arundineae</taxon>
        <taxon>Arundo</taxon>
    </lineage>
</organism>
<evidence type="ECO:0000313" key="1">
    <source>
        <dbReference type="EMBL" id="JAE39492.1"/>
    </source>
</evidence>
<sequence length="72" mass="8234">MFNICFLIDPPVCSLLPLDSGKVFSIQVKFQHSKKNPSLLYVTKVDLIEARGFLYHESAYLGAYKQNQLHMS</sequence>
<accession>A0A0A9HRX5</accession>
<reference evidence="1" key="2">
    <citation type="journal article" date="2015" name="Data Brief">
        <title>Shoot transcriptome of the giant reed, Arundo donax.</title>
        <authorList>
            <person name="Barrero R.A."/>
            <person name="Guerrero F.D."/>
            <person name="Moolhuijzen P."/>
            <person name="Goolsby J.A."/>
            <person name="Tidwell J."/>
            <person name="Bellgard S.E."/>
            <person name="Bellgard M.I."/>
        </authorList>
    </citation>
    <scope>NUCLEOTIDE SEQUENCE</scope>
    <source>
        <tissue evidence="1">Shoot tissue taken approximately 20 cm above the soil surface</tissue>
    </source>
</reference>
<reference evidence="1" key="1">
    <citation type="submission" date="2014-09" db="EMBL/GenBank/DDBJ databases">
        <authorList>
            <person name="Magalhaes I.L.F."/>
            <person name="Oliveira U."/>
            <person name="Santos F.R."/>
            <person name="Vidigal T.H.D.A."/>
            <person name="Brescovit A.D."/>
            <person name="Santos A.J."/>
        </authorList>
    </citation>
    <scope>NUCLEOTIDE SEQUENCE</scope>
    <source>
        <tissue evidence="1">Shoot tissue taken approximately 20 cm above the soil surface</tissue>
    </source>
</reference>